<feature type="domain" description="Alpha-carbonic anhydrase" evidence="4">
    <location>
        <begin position="10"/>
        <end position="242"/>
    </location>
</feature>
<evidence type="ECO:0000256" key="2">
    <source>
        <dbReference type="ARBA" id="ARBA00048348"/>
    </source>
</evidence>
<name>A0A8S1KX67_PARPR</name>
<accession>A0A8S1KX67</accession>
<keyword evidence="6" id="KW-1185">Reference proteome</keyword>
<keyword evidence="3" id="KW-1133">Transmembrane helix</keyword>
<dbReference type="EMBL" id="CAJJDM010000028">
    <property type="protein sequence ID" value="CAD8060070.1"/>
    <property type="molecule type" value="Genomic_DNA"/>
</dbReference>
<dbReference type="PANTHER" id="PTHR18952">
    <property type="entry name" value="CARBONIC ANHYDRASE"/>
    <property type="match status" value="1"/>
</dbReference>
<proteinExistence type="inferred from homology"/>
<keyword evidence="3" id="KW-0812">Transmembrane</keyword>
<dbReference type="OMA" id="DLELVIW"/>
<dbReference type="AlphaFoldDB" id="A0A8S1KX67"/>
<keyword evidence="3" id="KW-0472">Membrane</keyword>
<protein>
    <recommendedName>
        <fullName evidence="4">Alpha-carbonic anhydrase domain-containing protein</fullName>
    </recommendedName>
</protein>
<dbReference type="PANTHER" id="PTHR18952:SF265">
    <property type="entry name" value="CARBONIC ANHYDRASE"/>
    <property type="match status" value="1"/>
</dbReference>
<sequence>MFYILLVISQVYSQDEYLCGKGERQSPISIIDTFDAKYYKLELRFKDDILVGQREEDTENKRYIFTDDPDRQIPEFRMLGHDPHGLMVGYRPTEFQLIAPAEHQIFEQSFDLELVIWGDLLNIYKNPNIKGGLSFFFKIINQDEISQENNTVITYPQIFNLTEDDDQLSINMINLASHLKHNDKYITYRGSLTWGNCDEIVDRFLIPQVFPITQDQYDQILSVKYINNANPLQEIRKRRIVRGTLIIEDETSANYNPIYRFLSLTFIAFLFFLIFALFIKEQREKRRMDQAKKFKSGN</sequence>
<dbReference type="InterPro" id="IPR001148">
    <property type="entry name" value="CA_dom"/>
</dbReference>
<dbReference type="InterPro" id="IPR023561">
    <property type="entry name" value="Carbonic_anhydrase_a-class"/>
</dbReference>
<evidence type="ECO:0000256" key="1">
    <source>
        <dbReference type="ARBA" id="ARBA00010718"/>
    </source>
</evidence>
<dbReference type="GO" id="GO:0004089">
    <property type="term" value="F:carbonate dehydratase activity"/>
    <property type="evidence" value="ECO:0007669"/>
    <property type="project" value="UniProtKB-EC"/>
</dbReference>
<gene>
    <name evidence="5" type="ORF">PPRIM_AZ9-3.1.T0290340</name>
</gene>
<dbReference type="SMART" id="SM01057">
    <property type="entry name" value="Carb_anhydrase"/>
    <property type="match status" value="1"/>
</dbReference>
<evidence type="ECO:0000259" key="4">
    <source>
        <dbReference type="SMART" id="SM01057"/>
    </source>
</evidence>
<evidence type="ECO:0000313" key="5">
    <source>
        <dbReference type="EMBL" id="CAD8060070.1"/>
    </source>
</evidence>
<evidence type="ECO:0000256" key="3">
    <source>
        <dbReference type="SAM" id="Phobius"/>
    </source>
</evidence>
<comment type="catalytic activity">
    <reaction evidence="2">
        <text>hydrogencarbonate + H(+) = CO2 + H2O</text>
        <dbReference type="Rhea" id="RHEA:10748"/>
        <dbReference type="ChEBI" id="CHEBI:15377"/>
        <dbReference type="ChEBI" id="CHEBI:15378"/>
        <dbReference type="ChEBI" id="CHEBI:16526"/>
        <dbReference type="ChEBI" id="CHEBI:17544"/>
        <dbReference type="EC" id="4.2.1.1"/>
    </reaction>
</comment>
<dbReference type="GO" id="GO:0008270">
    <property type="term" value="F:zinc ion binding"/>
    <property type="evidence" value="ECO:0007669"/>
    <property type="project" value="InterPro"/>
</dbReference>
<comment type="similarity">
    <text evidence="1">Belongs to the alpha-carbonic anhydrase family.</text>
</comment>
<comment type="caution">
    <text evidence="5">The sequence shown here is derived from an EMBL/GenBank/DDBJ whole genome shotgun (WGS) entry which is preliminary data.</text>
</comment>
<dbReference type="Proteomes" id="UP000688137">
    <property type="component" value="Unassembled WGS sequence"/>
</dbReference>
<dbReference type="Pfam" id="PF00194">
    <property type="entry name" value="Carb_anhydrase"/>
    <property type="match status" value="1"/>
</dbReference>
<organism evidence="5 6">
    <name type="scientific">Paramecium primaurelia</name>
    <dbReference type="NCBI Taxonomy" id="5886"/>
    <lineage>
        <taxon>Eukaryota</taxon>
        <taxon>Sar</taxon>
        <taxon>Alveolata</taxon>
        <taxon>Ciliophora</taxon>
        <taxon>Intramacronucleata</taxon>
        <taxon>Oligohymenophorea</taxon>
        <taxon>Peniculida</taxon>
        <taxon>Parameciidae</taxon>
        <taxon>Paramecium</taxon>
    </lineage>
</organism>
<evidence type="ECO:0000313" key="6">
    <source>
        <dbReference type="Proteomes" id="UP000688137"/>
    </source>
</evidence>
<reference evidence="5" key="1">
    <citation type="submission" date="2021-01" db="EMBL/GenBank/DDBJ databases">
        <authorList>
            <consortium name="Genoscope - CEA"/>
            <person name="William W."/>
        </authorList>
    </citation>
    <scope>NUCLEOTIDE SEQUENCE</scope>
</reference>
<feature type="transmembrane region" description="Helical" evidence="3">
    <location>
        <begin position="258"/>
        <end position="279"/>
    </location>
</feature>